<evidence type="ECO:0000313" key="4">
    <source>
        <dbReference type="Proteomes" id="UP000729402"/>
    </source>
</evidence>
<reference evidence="3" key="1">
    <citation type="journal article" date="2021" name="bioRxiv">
        <title>Whole Genome Assembly and Annotation of Northern Wild Rice, Zizania palustris L., Supports a Whole Genome Duplication in the Zizania Genus.</title>
        <authorList>
            <person name="Haas M."/>
            <person name="Kono T."/>
            <person name="Macchietto M."/>
            <person name="Millas R."/>
            <person name="McGilp L."/>
            <person name="Shao M."/>
            <person name="Duquette J."/>
            <person name="Hirsch C.N."/>
            <person name="Kimball J."/>
        </authorList>
    </citation>
    <scope>NUCLEOTIDE SEQUENCE</scope>
    <source>
        <tissue evidence="3">Fresh leaf tissue</tissue>
    </source>
</reference>
<feature type="compositionally biased region" description="Basic and acidic residues" evidence="1">
    <location>
        <begin position="80"/>
        <end position="94"/>
    </location>
</feature>
<gene>
    <name evidence="3" type="ORF">GUJ93_ZPchr0004g39447</name>
</gene>
<organism evidence="3 4">
    <name type="scientific">Zizania palustris</name>
    <name type="common">Northern wild rice</name>
    <dbReference type="NCBI Taxonomy" id="103762"/>
    <lineage>
        <taxon>Eukaryota</taxon>
        <taxon>Viridiplantae</taxon>
        <taxon>Streptophyta</taxon>
        <taxon>Embryophyta</taxon>
        <taxon>Tracheophyta</taxon>
        <taxon>Spermatophyta</taxon>
        <taxon>Magnoliopsida</taxon>
        <taxon>Liliopsida</taxon>
        <taxon>Poales</taxon>
        <taxon>Poaceae</taxon>
        <taxon>BOP clade</taxon>
        <taxon>Oryzoideae</taxon>
        <taxon>Oryzeae</taxon>
        <taxon>Zizaniinae</taxon>
        <taxon>Zizania</taxon>
    </lineage>
</organism>
<sequence>MLASLLGVCLLFPACLLLSFHFCAKSSTSHKSWLLQCSVALLSPRLSLALSMCSPCMHGHWKENGGDRDELMREKWIRRRERETERSSICKDHSVTGTGLAS</sequence>
<reference evidence="3" key="2">
    <citation type="submission" date="2021-02" db="EMBL/GenBank/DDBJ databases">
        <authorList>
            <person name="Kimball J.A."/>
            <person name="Haas M.W."/>
            <person name="Macchietto M."/>
            <person name="Kono T."/>
            <person name="Duquette J."/>
            <person name="Shao M."/>
        </authorList>
    </citation>
    <scope>NUCLEOTIDE SEQUENCE</scope>
    <source>
        <tissue evidence="3">Fresh leaf tissue</tissue>
    </source>
</reference>
<feature type="chain" id="PRO_5035148057" description="Secreted protein" evidence="2">
    <location>
        <begin position="50"/>
        <end position="102"/>
    </location>
</feature>
<evidence type="ECO:0000256" key="1">
    <source>
        <dbReference type="SAM" id="MobiDB-lite"/>
    </source>
</evidence>
<dbReference type="AlphaFoldDB" id="A0A8J5T0K2"/>
<evidence type="ECO:0000313" key="3">
    <source>
        <dbReference type="EMBL" id="KAG8065814.1"/>
    </source>
</evidence>
<comment type="caution">
    <text evidence="3">The sequence shown here is derived from an EMBL/GenBank/DDBJ whole genome shotgun (WGS) entry which is preliminary data.</text>
</comment>
<proteinExistence type="predicted"/>
<evidence type="ECO:0008006" key="5">
    <source>
        <dbReference type="Google" id="ProtNLM"/>
    </source>
</evidence>
<name>A0A8J5T0K2_ZIZPA</name>
<evidence type="ECO:0000256" key="2">
    <source>
        <dbReference type="SAM" id="SignalP"/>
    </source>
</evidence>
<dbReference type="Proteomes" id="UP000729402">
    <property type="component" value="Unassembled WGS sequence"/>
</dbReference>
<keyword evidence="4" id="KW-1185">Reference proteome</keyword>
<feature type="region of interest" description="Disordered" evidence="1">
    <location>
        <begin position="80"/>
        <end position="102"/>
    </location>
</feature>
<keyword evidence="2" id="KW-0732">Signal</keyword>
<protein>
    <recommendedName>
        <fullName evidence="5">Secreted protein</fullName>
    </recommendedName>
</protein>
<feature type="signal peptide" evidence="2">
    <location>
        <begin position="1"/>
        <end position="49"/>
    </location>
</feature>
<accession>A0A8J5T0K2</accession>
<dbReference type="EMBL" id="JAAALK010000285">
    <property type="protein sequence ID" value="KAG8065814.1"/>
    <property type="molecule type" value="Genomic_DNA"/>
</dbReference>